<evidence type="ECO:0000256" key="7">
    <source>
        <dbReference type="SAM" id="Phobius"/>
    </source>
</evidence>
<feature type="transmembrane region" description="Helical" evidence="7">
    <location>
        <begin position="86"/>
        <end position="104"/>
    </location>
</feature>
<feature type="compositionally biased region" description="Polar residues" evidence="6">
    <location>
        <begin position="1"/>
        <end position="23"/>
    </location>
</feature>
<comment type="caution">
    <text evidence="9">The sequence shown here is derived from an EMBL/GenBank/DDBJ whole genome shotgun (WGS) entry which is preliminary data.</text>
</comment>
<reference evidence="9 10" key="1">
    <citation type="submission" date="2016-07" db="EMBL/GenBank/DDBJ databases">
        <title>Pervasive Adenine N6-methylation of Active Genes in Fungi.</title>
        <authorList>
            <consortium name="DOE Joint Genome Institute"/>
            <person name="Mondo S.J."/>
            <person name="Dannebaum R.O."/>
            <person name="Kuo R.C."/>
            <person name="Labutti K."/>
            <person name="Haridas S."/>
            <person name="Kuo A."/>
            <person name="Salamov A."/>
            <person name="Ahrendt S.R."/>
            <person name="Lipzen A."/>
            <person name="Sullivan W."/>
            <person name="Andreopoulos W.B."/>
            <person name="Clum A."/>
            <person name="Lindquist E."/>
            <person name="Daum C."/>
            <person name="Ramamoorthy G.K."/>
            <person name="Gryganskyi A."/>
            <person name="Culley D."/>
            <person name="Magnuson J.K."/>
            <person name="James T.Y."/>
            <person name="O'Malley M.A."/>
            <person name="Stajich J.E."/>
            <person name="Spatafora J.W."/>
            <person name="Visel A."/>
            <person name="Grigoriev I.V."/>
        </authorList>
    </citation>
    <scope>NUCLEOTIDE SEQUENCE [LARGE SCALE GENOMIC DNA]</scope>
    <source>
        <strain evidence="9 10">62-1032</strain>
    </source>
</reference>
<dbReference type="Pfam" id="PF02656">
    <property type="entry name" value="DUF202"/>
    <property type="match status" value="1"/>
</dbReference>
<dbReference type="InterPro" id="IPR003807">
    <property type="entry name" value="DUF202"/>
</dbReference>
<dbReference type="InterPro" id="IPR052053">
    <property type="entry name" value="IM_YidH-like"/>
</dbReference>
<evidence type="ECO:0000256" key="1">
    <source>
        <dbReference type="ARBA" id="ARBA00004651"/>
    </source>
</evidence>
<feature type="compositionally biased region" description="Acidic residues" evidence="6">
    <location>
        <begin position="37"/>
        <end position="46"/>
    </location>
</feature>
<keyword evidence="2" id="KW-1003">Cell membrane</keyword>
<evidence type="ECO:0000256" key="5">
    <source>
        <dbReference type="ARBA" id="ARBA00023136"/>
    </source>
</evidence>
<dbReference type="Proteomes" id="UP000193467">
    <property type="component" value="Unassembled WGS sequence"/>
</dbReference>
<feature type="transmembrane region" description="Helical" evidence="7">
    <location>
        <begin position="167"/>
        <end position="186"/>
    </location>
</feature>
<evidence type="ECO:0000313" key="9">
    <source>
        <dbReference type="EMBL" id="ORY74286.1"/>
    </source>
</evidence>
<dbReference type="InParanoid" id="A0A1Y2ET01"/>
<dbReference type="GO" id="GO:0005886">
    <property type="term" value="C:plasma membrane"/>
    <property type="evidence" value="ECO:0007669"/>
    <property type="project" value="UniProtKB-SubCell"/>
</dbReference>
<proteinExistence type="predicted"/>
<evidence type="ECO:0000256" key="4">
    <source>
        <dbReference type="ARBA" id="ARBA00022989"/>
    </source>
</evidence>
<dbReference type="AlphaFoldDB" id="A0A1Y2ET01"/>
<evidence type="ECO:0000256" key="3">
    <source>
        <dbReference type="ARBA" id="ARBA00022692"/>
    </source>
</evidence>
<protein>
    <recommendedName>
        <fullName evidence="8">DUF202 domain-containing protein</fullName>
    </recommendedName>
</protein>
<gene>
    <name evidence="9" type="ORF">BCR35DRAFT_306737</name>
</gene>
<dbReference type="PANTHER" id="PTHR34187:SF2">
    <property type="entry name" value="DUF202 DOMAIN-CONTAINING PROTEIN"/>
    <property type="match status" value="1"/>
</dbReference>
<accession>A0A1Y2ET01</accession>
<keyword evidence="4 7" id="KW-1133">Transmembrane helix</keyword>
<dbReference type="PANTHER" id="PTHR34187">
    <property type="entry name" value="FGR18P"/>
    <property type="match status" value="1"/>
</dbReference>
<dbReference type="EMBL" id="MCGR01000042">
    <property type="protein sequence ID" value="ORY74286.1"/>
    <property type="molecule type" value="Genomic_DNA"/>
</dbReference>
<evidence type="ECO:0000259" key="8">
    <source>
        <dbReference type="Pfam" id="PF02656"/>
    </source>
</evidence>
<sequence>MSTAAIASTPDQPLPQPTASTSRNNEEDEAERPQRDQDDEERGEEEAGSKDGYQCTCLPSGLFGSSLLVENRGSTARDYLARERNWLSWVKLSTTLAVISAAMLLRFQFGEQIKVPGYEVASEIPLGILFSIAAGASLLVGVGGHFSYDQLMRRQAGFVYSGKPTQIVVWSICGLTIAACVLLLVAGDA</sequence>
<organism evidence="9 10">
    <name type="scientific">Leucosporidium creatinivorum</name>
    <dbReference type="NCBI Taxonomy" id="106004"/>
    <lineage>
        <taxon>Eukaryota</taxon>
        <taxon>Fungi</taxon>
        <taxon>Dikarya</taxon>
        <taxon>Basidiomycota</taxon>
        <taxon>Pucciniomycotina</taxon>
        <taxon>Microbotryomycetes</taxon>
        <taxon>Leucosporidiales</taxon>
        <taxon>Leucosporidium</taxon>
    </lineage>
</organism>
<comment type="subcellular location">
    <subcellularLocation>
        <location evidence="1">Cell membrane</location>
        <topology evidence="1">Multi-pass membrane protein</topology>
    </subcellularLocation>
</comment>
<evidence type="ECO:0000256" key="2">
    <source>
        <dbReference type="ARBA" id="ARBA00022475"/>
    </source>
</evidence>
<name>A0A1Y2ET01_9BASI</name>
<feature type="region of interest" description="Disordered" evidence="6">
    <location>
        <begin position="1"/>
        <end position="53"/>
    </location>
</feature>
<feature type="domain" description="DUF202" evidence="8">
    <location>
        <begin position="77"/>
        <end position="146"/>
    </location>
</feature>
<keyword evidence="3 7" id="KW-0812">Transmembrane</keyword>
<keyword evidence="5 7" id="KW-0472">Membrane</keyword>
<dbReference type="OrthoDB" id="5525680at2759"/>
<evidence type="ECO:0000313" key="10">
    <source>
        <dbReference type="Proteomes" id="UP000193467"/>
    </source>
</evidence>
<evidence type="ECO:0000256" key="6">
    <source>
        <dbReference type="SAM" id="MobiDB-lite"/>
    </source>
</evidence>
<feature type="transmembrane region" description="Helical" evidence="7">
    <location>
        <begin position="124"/>
        <end position="146"/>
    </location>
</feature>
<keyword evidence="10" id="KW-1185">Reference proteome</keyword>